<dbReference type="CDD" id="cd16039">
    <property type="entry name" value="PHD_SPP1"/>
    <property type="match status" value="1"/>
</dbReference>
<feature type="compositionally biased region" description="Low complexity" evidence="7">
    <location>
        <begin position="296"/>
        <end position="310"/>
    </location>
</feature>
<dbReference type="PROSITE" id="PS01359">
    <property type="entry name" value="ZF_PHD_1"/>
    <property type="match status" value="1"/>
</dbReference>
<feature type="compositionally biased region" description="Low complexity" evidence="7">
    <location>
        <begin position="377"/>
        <end position="391"/>
    </location>
</feature>
<dbReference type="GO" id="GO:0008270">
    <property type="term" value="F:zinc ion binding"/>
    <property type="evidence" value="ECO:0007669"/>
    <property type="project" value="UniProtKB-KW"/>
</dbReference>
<accession>A0A0C3CVL1</accession>
<feature type="compositionally biased region" description="Acidic residues" evidence="7">
    <location>
        <begin position="451"/>
        <end position="461"/>
    </location>
</feature>
<dbReference type="PANTHER" id="PTHR46174">
    <property type="entry name" value="CXXC-TYPE ZINC FINGER PROTEIN 1"/>
    <property type="match status" value="1"/>
</dbReference>
<evidence type="ECO:0000256" key="4">
    <source>
        <dbReference type="ARBA" id="ARBA00022833"/>
    </source>
</evidence>
<keyword evidence="3 6" id="KW-0863">Zinc-finger</keyword>
<evidence type="ECO:0000256" key="5">
    <source>
        <dbReference type="ARBA" id="ARBA00023242"/>
    </source>
</evidence>
<evidence type="ECO:0000256" key="1">
    <source>
        <dbReference type="ARBA" id="ARBA00004123"/>
    </source>
</evidence>
<evidence type="ECO:0000256" key="7">
    <source>
        <dbReference type="SAM" id="MobiDB-lite"/>
    </source>
</evidence>
<dbReference type="InterPro" id="IPR013083">
    <property type="entry name" value="Znf_RING/FYVE/PHD"/>
</dbReference>
<protein>
    <recommendedName>
        <fullName evidence="8">PHD-type domain-containing protein</fullName>
    </recommendedName>
</protein>
<dbReference type="Pfam" id="PF00628">
    <property type="entry name" value="PHD"/>
    <property type="match status" value="1"/>
</dbReference>
<feature type="region of interest" description="Disordered" evidence="7">
    <location>
        <begin position="136"/>
        <end position="462"/>
    </location>
</feature>
<dbReference type="Gene3D" id="3.30.40.10">
    <property type="entry name" value="Zinc/RING finger domain, C3HC4 (zinc finger)"/>
    <property type="match status" value="1"/>
</dbReference>
<dbReference type="PANTHER" id="PTHR46174:SF1">
    <property type="entry name" value="CXXC-TYPE ZINC FINGER PROTEIN 1"/>
    <property type="match status" value="1"/>
</dbReference>
<dbReference type="InterPro" id="IPR001965">
    <property type="entry name" value="Znf_PHD"/>
</dbReference>
<dbReference type="OrthoDB" id="436852at2759"/>
<evidence type="ECO:0000313" key="9">
    <source>
        <dbReference type="EMBL" id="KIM48164.1"/>
    </source>
</evidence>
<dbReference type="InterPro" id="IPR019786">
    <property type="entry name" value="Zinc_finger_PHD-type_CS"/>
</dbReference>
<comment type="subcellular location">
    <subcellularLocation>
        <location evidence="1">Nucleus</location>
    </subcellularLocation>
</comment>
<dbReference type="Proteomes" id="UP000053424">
    <property type="component" value="Unassembled WGS sequence"/>
</dbReference>
<keyword evidence="2" id="KW-0479">Metal-binding</keyword>
<keyword evidence="10" id="KW-1185">Reference proteome</keyword>
<dbReference type="GO" id="GO:0048188">
    <property type="term" value="C:Set1C/COMPASS complex"/>
    <property type="evidence" value="ECO:0007669"/>
    <property type="project" value="InterPro"/>
</dbReference>
<dbReference type="SMART" id="SM00249">
    <property type="entry name" value="PHD"/>
    <property type="match status" value="1"/>
</dbReference>
<feature type="compositionally biased region" description="Polar residues" evidence="7">
    <location>
        <begin position="431"/>
        <end position="441"/>
    </location>
</feature>
<evidence type="ECO:0000256" key="2">
    <source>
        <dbReference type="ARBA" id="ARBA00022723"/>
    </source>
</evidence>
<evidence type="ECO:0000313" key="10">
    <source>
        <dbReference type="Proteomes" id="UP000053424"/>
    </source>
</evidence>
<reference evidence="10" key="2">
    <citation type="submission" date="2015-01" db="EMBL/GenBank/DDBJ databases">
        <title>Evolutionary Origins and Diversification of the Mycorrhizal Mutualists.</title>
        <authorList>
            <consortium name="DOE Joint Genome Institute"/>
            <consortium name="Mycorrhizal Genomics Consortium"/>
            <person name="Kohler A."/>
            <person name="Kuo A."/>
            <person name="Nagy L.G."/>
            <person name="Floudas D."/>
            <person name="Copeland A."/>
            <person name="Barry K.W."/>
            <person name="Cichocki N."/>
            <person name="Veneault-Fourrey C."/>
            <person name="LaButti K."/>
            <person name="Lindquist E.A."/>
            <person name="Lipzen A."/>
            <person name="Lundell T."/>
            <person name="Morin E."/>
            <person name="Murat C."/>
            <person name="Riley R."/>
            <person name="Ohm R."/>
            <person name="Sun H."/>
            <person name="Tunlid A."/>
            <person name="Henrissat B."/>
            <person name="Grigoriev I.V."/>
            <person name="Hibbett D.S."/>
            <person name="Martin F."/>
        </authorList>
    </citation>
    <scope>NUCLEOTIDE SEQUENCE [LARGE SCALE GENOMIC DNA]</scope>
    <source>
        <strain evidence="10">h7</strain>
    </source>
</reference>
<dbReference type="GO" id="GO:0045893">
    <property type="term" value="P:positive regulation of DNA-templated transcription"/>
    <property type="evidence" value="ECO:0007669"/>
    <property type="project" value="TreeGrafter"/>
</dbReference>
<feature type="compositionally biased region" description="Low complexity" evidence="7">
    <location>
        <begin position="40"/>
        <end position="52"/>
    </location>
</feature>
<feature type="compositionally biased region" description="Basic residues" evidence="7">
    <location>
        <begin position="393"/>
        <end position="403"/>
    </location>
</feature>
<evidence type="ECO:0000259" key="8">
    <source>
        <dbReference type="PROSITE" id="PS50016"/>
    </source>
</evidence>
<feature type="compositionally biased region" description="Basic residues" evidence="7">
    <location>
        <begin position="366"/>
        <end position="376"/>
    </location>
</feature>
<feature type="region of interest" description="Disordered" evidence="7">
    <location>
        <begin position="101"/>
        <end position="124"/>
    </location>
</feature>
<sequence>MASRRLDISSLLCDDSHPTPFSPLEALVHAATEEKRRLDQGQQQQHQQQQQQRFSIAHLISTDQDQQPLIKKPRYSLSPTSDDITRERDKMFVGELGYGRVEPVVPSFPPRRPGSGHGHPRKPVAVADLLSPPIIPTSHSRLLSPLGRRSPPGSQIGRAKAARKSDEYQHQPRPPPPPDRTKPHKEEDAHEWFIQQFDQVPSPTRLKPPRSPSPPALPLKQEPLVVKEQEPEPPMDLDVDLAVTELVQTLEDDVKPPTMEVDVEDELLSLVDDRPAPSSSSAPARRPPHSLPPATPATASSSKPASTSASEPRHVSPSPVIPMAVASAVRHPSTRPASERGSMPPPASTTAGKKGAERAGSIVPAPKKKKEPKPKTKATSAVASTSTSVPAKPKPKPTAKSKKVSSPADAHLATPSVSRSTKAPPVKKNAPSGSRSRSTSVMPDAAKAEKQEEEEDSDGPNEDDKLYCVCKTRYDEDRFMIACDKCDEWYHTQCVHMPDFEVDLVDQFICPPCIEKEPHLKPPNDACHKAARGALSKYCSDECGVKYMQSRIDSWSKKGGKPEKLWESVKNAEKREGVVVCTIQPDDTAACAKMEIDDGKDAKPPLPPPPPKRVVQPPLKSKLARETERLDGLLDSVIKLREEINKGMEAVIWRERLLQLASERAELVGQCGWDQRLCLDDEEWADVGAGVLESYEHVKAESTKENGVDGEMEVDGSEEQWWCPGQKVCDRHQGWQTVRYKDVSKEKEKKEEALVKLTTREREIRRRIEDMLDPQDKNKSNTIPTNPTLKETTAHPPLKTKAVNGHPKSKGATSTADSLKKGKKRKAPAA</sequence>
<feature type="region of interest" description="Disordered" evidence="7">
    <location>
        <begin position="598"/>
        <end position="618"/>
    </location>
</feature>
<evidence type="ECO:0000256" key="6">
    <source>
        <dbReference type="PROSITE-ProRule" id="PRU00146"/>
    </source>
</evidence>
<feature type="region of interest" description="Disordered" evidence="7">
    <location>
        <begin position="1"/>
        <end position="83"/>
    </location>
</feature>
<gene>
    <name evidence="9" type="ORF">M413DRAFT_439884</name>
</gene>
<dbReference type="PROSITE" id="PS50016">
    <property type="entry name" value="ZF_PHD_2"/>
    <property type="match status" value="1"/>
</dbReference>
<name>A0A0C3CVL1_HEBCY</name>
<dbReference type="AlphaFoldDB" id="A0A0C3CVL1"/>
<feature type="compositionally biased region" description="Basic residues" evidence="7">
    <location>
        <begin position="821"/>
        <end position="830"/>
    </location>
</feature>
<feature type="domain" description="PHD-type" evidence="8">
    <location>
        <begin position="465"/>
        <end position="516"/>
    </location>
</feature>
<dbReference type="EMBL" id="KN831769">
    <property type="protein sequence ID" value="KIM48164.1"/>
    <property type="molecule type" value="Genomic_DNA"/>
</dbReference>
<dbReference type="STRING" id="686832.A0A0C3CVL1"/>
<feature type="compositionally biased region" description="Polar residues" evidence="7">
    <location>
        <begin position="780"/>
        <end position="791"/>
    </location>
</feature>
<evidence type="ECO:0000256" key="3">
    <source>
        <dbReference type="ARBA" id="ARBA00022771"/>
    </source>
</evidence>
<dbReference type="InterPro" id="IPR011011">
    <property type="entry name" value="Znf_FYVE_PHD"/>
</dbReference>
<organism evidence="9 10">
    <name type="scientific">Hebeloma cylindrosporum</name>
    <dbReference type="NCBI Taxonomy" id="76867"/>
    <lineage>
        <taxon>Eukaryota</taxon>
        <taxon>Fungi</taxon>
        <taxon>Dikarya</taxon>
        <taxon>Basidiomycota</taxon>
        <taxon>Agaricomycotina</taxon>
        <taxon>Agaricomycetes</taxon>
        <taxon>Agaricomycetidae</taxon>
        <taxon>Agaricales</taxon>
        <taxon>Agaricineae</taxon>
        <taxon>Hymenogastraceae</taxon>
        <taxon>Hebeloma</taxon>
    </lineage>
</organism>
<reference evidence="9 10" key="1">
    <citation type="submission" date="2014-04" db="EMBL/GenBank/DDBJ databases">
        <authorList>
            <consortium name="DOE Joint Genome Institute"/>
            <person name="Kuo A."/>
            <person name="Gay G."/>
            <person name="Dore J."/>
            <person name="Kohler A."/>
            <person name="Nagy L.G."/>
            <person name="Floudas D."/>
            <person name="Copeland A."/>
            <person name="Barry K.W."/>
            <person name="Cichocki N."/>
            <person name="Veneault-Fourrey C."/>
            <person name="LaButti K."/>
            <person name="Lindquist E.A."/>
            <person name="Lipzen A."/>
            <person name="Lundell T."/>
            <person name="Morin E."/>
            <person name="Murat C."/>
            <person name="Sun H."/>
            <person name="Tunlid A."/>
            <person name="Henrissat B."/>
            <person name="Grigoriev I.V."/>
            <person name="Hibbett D.S."/>
            <person name="Martin F."/>
            <person name="Nordberg H.P."/>
            <person name="Cantor M.N."/>
            <person name="Hua S.X."/>
        </authorList>
    </citation>
    <scope>NUCLEOTIDE SEQUENCE [LARGE SCALE GENOMIC DNA]</scope>
    <source>
        <strain evidence="10">h7</strain>
    </source>
</reference>
<keyword evidence="5" id="KW-0539">Nucleus</keyword>
<dbReference type="SUPFAM" id="SSF57903">
    <property type="entry name" value="FYVE/PHD zinc finger"/>
    <property type="match status" value="1"/>
</dbReference>
<feature type="compositionally biased region" description="Basic and acidic residues" evidence="7">
    <location>
        <begin position="179"/>
        <end position="191"/>
    </location>
</feature>
<dbReference type="HOGENOM" id="CLU_009631_0_0_1"/>
<dbReference type="InterPro" id="IPR037869">
    <property type="entry name" value="Spp1/CFP1"/>
</dbReference>
<dbReference type="InterPro" id="IPR019787">
    <property type="entry name" value="Znf_PHD-finger"/>
</dbReference>
<keyword evidence="4" id="KW-0862">Zinc</keyword>
<proteinExistence type="predicted"/>
<feature type="region of interest" description="Disordered" evidence="7">
    <location>
        <begin position="766"/>
        <end position="830"/>
    </location>
</feature>
<feature type="compositionally biased region" description="Basic and acidic residues" evidence="7">
    <location>
        <begin position="766"/>
        <end position="779"/>
    </location>
</feature>